<accession>A0ABQ8D9V6</accession>
<sequence length="168" mass="18507">LTIERKAVDAAEQASTLHRVLAIMCIFFELIRKGSCSRIGLALFPKELMSTTFPLLQTLPLDSEEDDDLEFNSTRQVSVAAYIIGWSMPRSPDAGRARMLNFAPNGQQDSNPSLYWGETPSIACVESKGILSPDSNRIMAFGNRIHDFVVPGRKIFWLSALDVGTAGT</sequence>
<evidence type="ECO:0000313" key="2">
    <source>
        <dbReference type="Proteomes" id="UP000824890"/>
    </source>
</evidence>
<reference evidence="1 2" key="1">
    <citation type="submission" date="2021-05" db="EMBL/GenBank/DDBJ databases">
        <title>Genome Assembly of Synthetic Allotetraploid Brassica napus Reveals Homoeologous Exchanges between Subgenomes.</title>
        <authorList>
            <person name="Davis J.T."/>
        </authorList>
    </citation>
    <scope>NUCLEOTIDE SEQUENCE [LARGE SCALE GENOMIC DNA]</scope>
    <source>
        <strain evidence="2">cv. Da-Ae</strain>
        <tissue evidence="1">Seedling</tissue>
    </source>
</reference>
<protein>
    <submittedName>
        <fullName evidence="1">Uncharacterized protein</fullName>
    </submittedName>
</protein>
<comment type="caution">
    <text evidence="1">The sequence shown here is derived from an EMBL/GenBank/DDBJ whole genome shotgun (WGS) entry which is preliminary data.</text>
</comment>
<proteinExistence type="predicted"/>
<evidence type="ECO:0000313" key="1">
    <source>
        <dbReference type="EMBL" id="KAH0926172.1"/>
    </source>
</evidence>
<keyword evidence="2" id="KW-1185">Reference proteome</keyword>
<dbReference type="EMBL" id="JAGKQM010000005">
    <property type="protein sequence ID" value="KAH0926172.1"/>
    <property type="molecule type" value="Genomic_DNA"/>
</dbReference>
<organism evidence="1 2">
    <name type="scientific">Brassica napus</name>
    <name type="common">Rape</name>
    <dbReference type="NCBI Taxonomy" id="3708"/>
    <lineage>
        <taxon>Eukaryota</taxon>
        <taxon>Viridiplantae</taxon>
        <taxon>Streptophyta</taxon>
        <taxon>Embryophyta</taxon>
        <taxon>Tracheophyta</taxon>
        <taxon>Spermatophyta</taxon>
        <taxon>Magnoliopsida</taxon>
        <taxon>eudicotyledons</taxon>
        <taxon>Gunneridae</taxon>
        <taxon>Pentapetalae</taxon>
        <taxon>rosids</taxon>
        <taxon>malvids</taxon>
        <taxon>Brassicales</taxon>
        <taxon>Brassicaceae</taxon>
        <taxon>Brassiceae</taxon>
        <taxon>Brassica</taxon>
    </lineage>
</organism>
<name>A0ABQ8D9V6_BRANA</name>
<gene>
    <name evidence="1" type="ORF">HID58_018428</name>
</gene>
<feature type="non-terminal residue" evidence="1">
    <location>
        <position position="1"/>
    </location>
</feature>
<dbReference type="Proteomes" id="UP000824890">
    <property type="component" value="Unassembled WGS sequence"/>
</dbReference>